<evidence type="ECO:0000256" key="4">
    <source>
        <dbReference type="ARBA" id="ARBA00022679"/>
    </source>
</evidence>
<dbReference type="PROSITE" id="PS00600">
    <property type="entry name" value="AA_TRANSFER_CLASS_3"/>
    <property type="match status" value="1"/>
</dbReference>
<evidence type="ECO:0000256" key="1">
    <source>
        <dbReference type="ARBA" id="ARBA00001933"/>
    </source>
</evidence>
<dbReference type="EMBL" id="JACYFU010000003">
    <property type="protein sequence ID" value="MBD8066207.1"/>
    <property type="molecule type" value="Genomic_DNA"/>
</dbReference>
<dbReference type="FunFam" id="3.40.640.10:FF:000014">
    <property type="entry name" value="Adenosylmethionine-8-amino-7-oxononanoate aminotransferase, probable"/>
    <property type="match status" value="1"/>
</dbReference>
<evidence type="ECO:0000313" key="8">
    <source>
        <dbReference type="Proteomes" id="UP000654108"/>
    </source>
</evidence>
<dbReference type="PANTHER" id="PTHR42684:SF1">
    <property type="entry name" value="BETA-ALANINE--PYRUVATE AMINOTRANSFERASE"/>
    <property type="match status" value="1"/>
</dbReference>
<dbReference type="Proteomes" id="UP000654108">
    <property type="component" value="Unassembled WGS sequence"/>
</dbReference>
<keyword evidence="5 6" id="KW-0663">Pyridoxal phosphate</keyword>
<evidence type="ECO:0000256" key="3">
    <source>
        <dbReference type="ARBA" id="ARBA00022576"/>
    </source>
</evidence>
<dbReference type="PIRSF" id="PIRSF000521">
    <property type="entry name" value="Transaminase_4ab_Lys_Orn"/>
    <property type="match status" value="1"/>
</dbReference>
<dbReference type="InterPro" id="IPR005814">
    <property type="entry name" value="Aminotrans_3"/>
</dbReference>
<keyword evidence="4" id="KW-0808">Transferase</keyword>
<protein>
    <submittedName>
        <fullName evidence="7">Aspartate aminotransferase family protein</fullName>
    </submittedName>
</protein>
<comment type="cofactor">
    <cofactor evidence="1">
        <name>pyridoxal 5'-phosphate</name>
        <dbReference type="ChEBI" id="CHEBI:597326"/>
    </cofactor>
</comment>
<dbReference type="Gene3D" id="3.40.640.10">
    <property type="entry name" value="Type I PLP-dependent aspartate aminotransferase-like (Major domain)"/>
    <property type="match status" value="1"/>
</dbReference>
<name>A0A927FVR1_9HYPH</name>
<dbReference type="SUPFAM" id="SSF53383">
    <property type="entry name" value="PLP-dependent transferases"/>
    <property type="match status" value="1"/>
</dbReference>
<dbReference type="GO" id="GO:0009102">
    <property type="term" value="P:biotin biosynthetic process"/>
    <property type="evidence" value="ECO:0007669"/>
    <property type="project" value="TreeGrafter"/>
</dbReference>
<organism evidence="7 8">
    <name type="scientific">Devosia oryzisoli</name>
    <dbReference type="NCBI Taxonomy" id="2774138"/>
    <lineage>
        <taxon>Bacteria</taxon>
        <taxon>Pseudomonadati</taxon>
        <taxon>Pseudomonadota</taxon>
        <taxon>Alphaproteobacteria</taxon>
        <taxon>Hyphomicrobiales</taxon>
        <taxon>Devosiaceae</taxon>
        <taxon>Devosia</taxon>
    </lineage>
</organism>
<comment type="similarity">
    <text evidence="2 6">Belongs to the class-III pyridoxal-phosphate-dependent aminotransferase family.</text>
</comment>
<reference evidence="7" key="1">
    <citation type="submission" date="2020-09" db="EMBL/GenBank/DDBJ databases">
        <title>Genome seq and assembly of Devosia sp.</title>
        <authorList>
            <person name="Chhetri G."/>
        </authorList>
    </citation>
    <scope>NUCLEOTIDE SEQUENCE</scope>
    <source>
        <strain evidence="7">PTR5</strain>
    </source>
</reference>
<evidence type="ECO:0000256" key="5">
    <source>
        <dbReference type="ARBA" id="ARBA00022898"/>
    </source>
</evidence>
<dbReference type="GO" id="GO:0030170">
    <property type="term" value="F:pyridoxal phosphate binding"/>
    <property type="evidence" value="ECO:0007669"/>
    <property type="project" value="InterPro"/>
</dbReference>
<evidence type="ECO:0000256" key="6">
    <source>
        <dbReference type="RuleBase" id="RU003560"/>
    </source>
</evidence>
<evidence type="ECO:0000256" key="2">
    <source>
        <dbReference type="ARBA" id="ARBA00008954"/>
    </source>
</evidence>
<dbReference type="InterPro" id="IPR015422">
    <property type="entry name" value="PyrdxlP-dep_Trfase_small"/>
</dbReference>
<dbReference type="Gene3D" id="3.90.1150.10">
    <property type="entry name" value="Aspartate Aminotransferase, domain 1"/>
    <property type="match status" value="1"/>
</dbReference>
<dbReference type="InterPro" id="IPR049704">
    <property type="entry name" value="Aminotrans_3_PPA_site"/>
</dbReference>
<dbReference type="InterPro" id="IPR015421">
    <property type="entry name" value="PyrdxlP-dep_Trfase_major"/>
</dbReference>
<keyword evidence="8" id="KW-1185">Reference proteome</keyword>
<comment type="caution">
    <text evidence="7">The sequence shown here is derived from an EMBL/GenBank/DDBJ whole genome shotgun (WGS) entry which is preliminary data.</text>
</comment>
<dbReference type="Pfam" id="PF00202">
    <property type="entry name" value="Aminotran_3"/>
    <property type="match status" value="1"/>
</dbReference>
<dbReference type="PANTHER" id="PTHR42684">
    <property type="entry name" value="ADENOSYLMETHIONINE-8-AMINO-7-OXONONANOATE AMINOTRANSFERASE"/>
    <property type="match status" value="1"/>
</dbReference>
<dbReference type="InterPro" id="IPR015424">
    <property type="entry name" value="PyrdxlP-dep_Trfase"/>
</dbReference>
<dbReference type="CDD" id="cd00610">
    <property type="entry name" value="OAT_like"/>
    <property type="match status" value="1"/>
</dbReference>
<dbReference type="AlphaFoldDB" id="A0A927FVR1"/>
<dbReference type="GO" id="GO:0004015">
    <property type="term" value="F:adenosylmethionine-8-amino-7-oxononanoate transaminase activity"/>
    <property type="evidence" value="ECO:0007669"/>
    <property type="project" value="TreeGrafter"/>
</dbReference>
<gene>
    <name evidence="7" type="ORF">IC608_12080</name>
</gene>
<sequence>MTSSPSVVPNDLGAFWMPFTANRQFKQNPRLFVAAKDMHYTTSDGRQVLDGTAGLWCVNAGHARPKIVEAIANQAAELDYAPAFQMGHPKAFELANRIVDIAPEGLNHVLFTNSGSESVETALKVALAYQKQKGQGSRTRLIGRERGYHGVNFGGISVGGIVTNRKMFGTLLTGVDHMPHTHNLSKNAFSRGLPAHGAELADELERIVTLHDASTIAAVIVEPVAGSTGVLIPPPDYLKRLREITRKHGILLIFDEVITGYGRLGTPFGADYFGVTPDIMVTAKGLTNGVIPMGAVLVSSEIHDAFMTGPEHLIEFFHGYTYSGNPIASAAGLATLETYKEEGLLTRGAELAKVWEDGLHSLRGEPHVIDVRNIGLVGAIELEPIAGQPTKRAFSAFLHAYENGLLIRTTGDIIALSPPLIVSESQIGEIVDGVRNALRSIQ</sequence>
<accession>A0A927FVR1</accession>
<proteinExistence type="inferred from homology"/>
<keyword evidence="3 7" id="KW-0032">Aminotransferase</keyword>
<evidence type="ECO:0000313" key="7">
    <source>
        <dbReference type="EMBL" id="MBD8066207.1"/>
    </source>
</evidence>